<evidence type="ECO:0000259" key="2">
    <source>
        <dbReference type="PROSITE" id="PS50263"/>
    </source>
</evidence>
<organism evidence="3 4">
    <name type="scientific">Ruminiclostridium hungatei</name>
    <name type="common">Clostridium hungatei</name>
    <dbReference type="NCBI Taxonomy" id="48256"/>
    <lineage>
        <taxon>Bacteria</taxon>
        <taxon>Bacillati</taxon>
        <taxon>Bacillota</taxon>
        <taxon>Clostridia</taxon>
        <taxon>Eubacteriales</taxon>
        <taxon>Oscillospiraceae</taxon>
        <taxon>Ruminiclostridium</taxon>
    </lineage>
</organism>
<dbReference type="PANTHER" id="PTHR23088">
    <property type="entry name" value="NITRILASE-RELATED"/>
    <property type="match status" value="1"/>
</dbReference>
<dbReference type="GO" id="GO:0106008">
    <property type="term" value="F:2-oxoglutaramate amidase activity"/>
    <property type="evidence" value="ECO:0007669"/>
    <property type="project" value="UniProtKB-EC"/>
</dbReference>
<dbReference type="Pfam" id="PF00795">
    <property type="entry name" value="CN_hydrolase"/>
    <property type="match status" value="1"/>
</dbReference>
<keyword evidence="3" id="KW-0378">Hydrolase</keyword>
<feature type="domain" description="CN hydrolase" evidence="2">
    <location>
        <begin position="5"/>
        <end position="240"/>
    </location>
</feature>
<dbReference type="PROSITE" id="PS50263">
    <property type="entry name" value="CN_HYDROLASE"/>
    <property type="match status" value="1"/>
</dbReference>
<protein>
    <submittedName>
        <fullName evidence="3">2-oxoglutaramate amidase</fullName>
        <ecNumber evidence="3">3.5.1.111</ecNumber>
    </submittedName>
</protein>
<dbReference type="EC" id="3.5.1.111" evidence="3"/>
<dbReference type="Gene3D" id="3.60.110.10">
    <property type="entry name" value="Carbon-nitrogen hydrolase"/>
    <property type="match status" value="1"/>
</dbReference>
<dbReference type="InterPro" id="IPR001110">
    <property type="entry name" value="UPF0012_CS"/>
</dbReference>
<evidence type="ECO:0000256" key="1">
    <source>
        <dbReference type="ARBA" id="ARBA00010613"/>
    </source>
</evidence>
<comment type="caution">
    <text evidence="3">The sequence shown here is derived from an EMBL/GenBank/DDBJ whole genome shotgun (WGS) entry which is preliminary data.</text>
</comment>
<reference evidence="3 4" key="1">
    <citation type="submission" date="2017-03" db="EMBL/GenBank/DDBJ databases">
        <title>Genome sequence of Clostridium hungatei DSM 14427.</title>
        <authorList>
            <person name="Poehlein A."/>
            <person name="Daniel R."/>
        </authorList>
    </citation>
    <scope>NUCLEOTIDE SEQUENCE [LARGE SCALE GENOMIC DNA]</scope>
    <source>
        <strain evidence="3 4">DSM 14427</strain>
    </source>
</reference>
<dbReference type="SUPFAM" id="SSF56317">
    <property type="entry name" value="Carbon-nitrogen hydrolase"/>
    <property type="match status" value="1"/>
</dbReference>
<dbReference type="EMBL" id="MZGX01000020">
    <property type="protein sequence ID" value="OPX43167.1"/>
    <property type="molecule type" value="Genomic_DNA"/>
</dbReference>
<dbReference type="InterPro" id="IPR003010">
    <property type="entry name" value="C-N_Hydrolase"/>
</dbReference>
<keyword evidence="4" id="KW-1185">Reference proteome</keyword>
<dbReference type="STRING" id="48256.CLHUN_29170"/>
<dbReference type="RefSeq" id="WP_080065369.1">
    <property type="nucleotide sequence ID" value="NZ_MZGX01000020.1"/>
</dbReference>
<name>A0A1V4SIT7_RUMHU</name>
<dbReference type="PANTHER" id="PTHR23088:SF27">
    <property type="entry name" value="DEAMINATED GLUTATHIONE AMIDASE"/>
    <property type="match status" value="1"/>
</dbReference>
<evidence type="ECO:0000313" key="4">
    <source>
        <dbReference type="Proteomes" id="UP000191554"/>
    </source>
</evidence>
<evidence type="ECO:0000313" key="3">
    <source>
        <dbReference type="EMBL" id="OPX43167.1"/>
    </source>
</evidence>
<dbReference type="InterPro" id="IPR036526">
    <property type="entry name" value="C-N_Hydrolase_sf"/>
</dbReference>
<accession>A0A1V4SIT7</accession>
<dbReference type="OrthoDB" id="9811121at2"/>
<gene>
    <name evidence="3" type="ORF">CLHUN_29170</name>
</gene>
<dbReference type="PROSITE" id="PS01227">
    <property type="entry name" value="UPF0012"/>
    <property type="match status" value="1"/>
</dbReference>
<dbReference type="AlphaFoldDB" id="A0A1V4SIT7"/>
<proteinExistence type="inferred from homology"/>
<dbReference type="Proteomes" id="UP000191554">
    <property type="component" value="Unassembled WGS sequence"/>
</dbReference>
<sequence>MGDIMKAAAIQMDCRCCDVKANLEKAGVLLKKAKAAGAELAVLPELFNVGYDLDALEGLEYNYNETADEISRLSKDLNMYIVAGVLEKLNDKYHNSALIFDNKGTMVDRYRKVNLFPLGREKEIFEPGVETTTFSIDGIKFGVMICYDIRFPELGRKYFQEGCDALLVASAFPFARQEHWNTLIRARAIENQSYVIAANRCGMDGKTRFAGNSCIVDPWGNVSGVPDNFQEAAVVQTMDIQESNRVRKLFPIREDKQRLDSVLSINKRNEQ</sequence>
<comment type="similarity">
    <text evidence="1">Belongs to the carbon-nitrogen hydrolase superfamily. NIT1/NIT2 family.</text>
</comment>